<accession>A0ABX3P2E6</accession>
<comment type="caution">
    <text evidence="1">The sequence shown here is derived from an EMBL/GenBank/DDBJ whole genome shotgun (WGS) entry which is preliminary data.</text>
</comment>
<reference evidence="1 2" key="1">
    <citation type="submission" date="2016-04" db="EMBL/GenBank/DDBJ databases">
        <authorList>
            <person name="Chen L."/>
            <person name="Zhuang W."/>
            <person name="Wang G."/>
        </authorList>
    </citation>
    <scope>NUCLEOTIDE SEQUENCE [LARGE SCALE GENOMIC DNA]</scope>
    <source>
        <strain evidence="2">GR20</strain>
    </source>
</reference>
<sequence>MSYLLINFCILVTTGLVPGCQLPGFRFQVSGWHFPVTCNLQPETAFFMSKVFPGNRNLVTGNFLLPFLTFVHKIKG</sequence>
<dbReference type="Proteomes" id="UP000192277">
    <property type="component" value="Unassembled WGS sequence"/>
</dbReference>
<evidence type="ECO:0000313" key="2">
    <source>
        <dbReference type="Proteomes" id="UP000192277"/>
    </source>
</evidence>
<protein>
    <submittedName>
        <fullName evidence="1">Uncharacterized protein</fullName>
    </submittedName>
</protein>
<gene>
    <name evidence="1" type="ORF">A4D02_22310</name>
</gene>
<name>A0ABX3P2E6_9BACT</name>
<proteinExistence type="predicted"/>
<evidence type="ECO:0000313" key="1">
    <source>
        <dbReference type="EMBL" id="OQP53134.1"/>
    </source>
</evidence>
<dbReference type="EMBL" id="LWBO01000003">
    <property type="protein sequence ID" value="OQP53134.1"/>
    <property type="molecule type" value="Genomic_DNA"/>
</dbReference>
<organism evidence="1 2">
    <name type="scientific">Niastella koreensis</name>
    <dbReference type="NCBI Taxonomy" id="354356"/>
    <lineage>
        <taxon>Bacteria</taxon>
        <taxon>Pseudomonadati</taxon>
        <taxon>Bacteroidota</taxon>
        <taxon>Chitinophagia</taxon>
        <taxon>Chitinophagales</taxon>
        <taxon>Chitinophagaceae</taxon>
        <taxon>Niastella</taxon>
    </lineage>
</organism>
<keyword evidence="2" id="KW-1185">Reference proteome</keyword>